<reference evidence="2" key="1">
    <citation type="submission" date="2023-03" db="EMBL/GenBank/DDBJ databases">
        <title>Massive genome expansion in bonnet fungi (Mycena s.s.) driven by repeated elements and novel gene families across ecological guilds.</title>
        <authorList>
            <consortium name="Lawrence Berkeley National Laboratory"/>
            <person name="Harder C.B."/>
            <person name="Miyauchi S."/>
            <person name="Viragh M."/>
            <person name="Kuo A."/>
            <person name="Thoen E."/>
            <person name="Andreopoulos B."/>
            <person name="Lu D."/>
            <person name="Skrede I."/>
            <person name="Drula E."/>
            <person name="Henrissat B."/>
            <person name="Morin E."/>
            <person name="Kohler A."/>
            <person name="Barry K."/>
            <person name="LaButti K."/>
            <person name="Morin E."/>
            <person name="Salamov A."/>
            <person name="Lipzen A."/>
            <person name="Mereny Z."/>
            <person name="Hegedus B."/>
            <person name="Baldrian P."/>
            <person name="Stursova M."/>
            <person name="Weitz H."/>
            <person name="Taylor A."/>
            <person name="Grigoriev I.V."/>
            <person name="Nagy L.G."/>
            <person name="Martin F."/>
            <person name="Kauserud H."/>
        </authorList>
    </citation>
    <scope>NUCLEOTIDE SEQUENCE</scope>
    <source>
        <strain evidence="2">CBHHK200</strain>
    </source>
</reference>
<dbReference type="Proteomes" id="UP001218188">
    <property type="component" value="Unassembled WGS sequence"/>
</dbReference>
<dbReference type="PRINTS" id="PR00109">
    <property type="entry name" value="TYRKINASE"/>
</dbReference>
<dbReference type="EMBL" id="JARJCM010000029">
    <property type="protein sequence ID" value="KAJ7038888.1"/>
    <property type="molecule type" value="Genomic_DNA"/>
</dbReference>
<evidence type="ECO:0000259" key="1">
    <source>
        <dbReference type="PROSITE" id="PS50011"/>
    </source>
</evidence>
<name>A0AAD6X4N5_9AGAR</name>
<sequence length="375" mass="42089">EFLACRGKEAQQLLDLLQELLDLDSYSGAKPLICKALLRLSRTSGLHPQCFPIPELRTIGRQVAAGGFGDIWKGSVGQQSVSVKVMRIFQDSDIQAVLKEFGREALIWRQLWHPNLLPFFGLYRLNSRLCLISPWMEHGNIMEFLEKRQPPPSTILRLSLMLDVGLGLQYLHRQNIVHGDLKAINILVTPSNRACIADFGLASITSTATLRFTHSTVDSRAGTARYQAPELLRGESNNHFGSDVYGFACVCYEILTGTVPFHDLLNEVAVILKVIDGQRPTQPASCSGALVLDCLWELLQNCWEAKAETRPTASQIVERLRGPSIRAQVPASTPDWDNKFTSKFRRSLQARRLLPSEKQIERILLKNCEFQSPIL</sequence>
<dbReference type="Pfam" id="PF07714">
    <property type="entry name" value="PK_Tyr_Ser-Thr"/>
    <property type="match status" value="1"/>
</dbReference>
<dbReference type="AlphaFoldDB" id="A0AAD6X4N5"/>
<gene>
    <name evidence="2" type="ORF">C8F04DRAFT_950613</name>
</gene>
<keyword evidence="2" id="KW-0418">Kinase</keyword>
<dbReference type="InterPro" id="IPR000719">
    <property type="entry name" value="Prot_kinase_dom"/>
</dbReference>
<evidence type="ECO:0000313" key="2">
    <source>
        <dbReference type="EMBL" id="KAJ7038888.1"/>
    </source>
</evidence>
<dbReference type="InterPro" id="IPR011009">
    <property type="entry name" value="Kinase-like_dom_sf"/>
</dbReference>
<organism evidence="2 3">
    <name type="scientific">Mycena alexandri</name>
    <dbReference type="NCBI Taxonomy" id="1745969"/>
    <lineage>
        <taxon>Eukaryota</taxon>
        <taxon>Fungi</taxon>
        <taxon>Dikarya</taxon>
        <taxon>Basidiomycota</taxon>
        <taxon>Agaricomycotina</taxon>
        <taxon>Agaricomycetes</taxon>
        <taxon>Agaricomycetidae</taxon>
        <taxon>Agaricales</taxon>
        <taxon>Marasmiineae</taxon>
        <taxon>Mycenaceae</taxon>
        <taxon>Mycena</taxon>
    </lineage>
</organism>
<dbReference type="SUPFAM" id="SSF56112">
    <property type="entry name" value="Protein kinase-like (PK-like)"/>
    <property type="match status" value="1"/>
</dbReference>
<accession>A0AAD6X4N5</accession>
<protein>
    <submittedName>
        <fullName evidence="2">Kinase-like domain-containing protein</fullName>
    </submittedName>
</protein>
<dbReference type="InterPro" id="IPR001245">
    <property type="entry name" value="Ser-Thr/Tyr_kinase_cat_dom"/>
</dbReference>
<dbReference type="SMART" id="SM00220">
    <property type="entry name" value="S_TKc"/>
    <property type="match status" value="1"/>
</dbReference>
<dbReference type="Gene3D" id="1.10.510.10">
    <property type="entry name" value="Transferase(Phosphotransferase) domain 1"/>
    <property type="match status" value="1"/>
</dbReference>
<dbReference type="GO" id="GO:0004674">
    <property type="term" value="F:protein serine/threonine kinase activity"/>
    <property type="evidence" value="ECO:0007669"/>
    <property type="project" value="TreeGrafter"/>
</dbReference>
<keyword evidence="2" id="KW-0808">Transferase</keyword>
<dbReference type="PROSITE" id="PS50011">
    <property type="entry name" value="PROTEIN_KINASE_DOM"/>
    <property type="match status" value="1"/>
</dbReference>
<dbReference type="PROSITE" id="PS00108">
    <property type="entry name" value="PROTEIN_KINASE_ST"/>
    <property type="match status" value="1"/>
</dbReference>
<evidence type="ECO:0000313" key="3">
    <source>
        <dbReference type="Proteomes" id="UP001218188"/>
    </source>
</evidence>
<feature type="non-terminal residue" evidence="2">
    <location>
        <position position="375"/>
    </location>
</feature>
<dbReference type="InterPro" id="IPR051681">
    <property type="entry name" value="Ser/Thr_Kinases-Pseudokinases"/>
</dbReference>
<comment type="caution">
    <text evidence="2">The sequence shown here is derived from an EMBL/GenBank/DDBJ whole genome shotgun (WGS) entry which is preliminary data.</text>
</comment>
<proteinExistence type="predicted"/>
<dbReference type="PANTHER" id="PTHR44329">
    <property type="entry name" value="SERINE/THREONINE-PROTEIN KINASE TNNI3K-RELATED"/>
    <property type="match status" value="1"/>
</dbReference>
<keyword evidence="3" id="KW-1185">Reference proteome</keyword>
<dbReference type="InterPro" id="IPR008271">
    <property type="entry name" value="Ser/Thr_kinase_AS"/>
</dbReference>
<dbReference type="GO" id="GO:0005524">
    <property type="term" value="F:ATP binding"/>
    <property type="evidence" value="ECO:0007669"/>
    <property type="project" value="InterPro"/>
</dbReference>
<feature type="domain" description="Protein kinase" evidence="1">
    <location>
        <begin position="57"/>
        <end position="325"/>
    </location>
</feature>